<dbReference type="KEGG" id="bgt:106066194"/>
<accession>A0A2C9M3E2</accession>
<dbReference type="AlphaFoldDB" id="A0A2C9M3E2"/>
<evidence type="ECO:0000313" key="1">
    <source>
        <dbReference type="EnsemblMetazoa" id="BGLB038078-PA"/>
    </source>
</evidence>
<proteinExistence type="predicted"/>
<dbReference type="EnsemblMetazoa" id="BGLB038078-RA">
    <property type="protein sequence ID" value="BGLB038078-PA"/>
    <property type="gene ID" value="BGLB038078"/>
</dbReference>
<dbReference type="InterPro" id="IPR042099">
    <property type="entry name" value="ANL_N_sf"/>
</dbReference>
<dbReference type="GO" id="GO:0016405">
    <property type="term" value="F:CoA-ligase activity"/>
    <property type="evidence" value="ECO:0007669"/>
    <property type="project" value="TreeGrafter"/>
</dbReference>
<gene>
    <name evidence="1" type="primary">106066194</name>
</gene>
<organism evidence="1 2">
    <name type="scientific">Biomphalaria glabrata</name>
    <name type="common">Bloodfluke planorb</name>
    <name type="synonym">Freshwater snail</name>
    <dbReference type="NCBI Taxonomy" id="6526"/>
    <lineage>
        <taxon>Eukaryota</taxon>
        <taxon>Metazoa</taxon>
        <taxon>Spiralia</taxon>
        <taxon>Lophotrochozoa</taxon>
        <taxon>Mollusca</taxon>
        <taxon>Gastropoda</taxon>
        <taxon>Heterobranchia</taxon>
        <taxon>Euthyneura</taxon>
        <taxon>Panpulmonata</taxon>
        <taxon>Hygrophila</taxon>
        <taxon>Lymnaeoidea</taxon>
        <taxon>Planorbidae</taxon>
        <taxon>Biomphalaria</taxon>
    </lineage>
</organism>
<dbReference type="STRING" id="6526.A0A2C9M3E2"/>
<dbReference type="SUPFAM" id="SSF56801">
    <property type="entry name" value="Acetyl-CoA synthetase-like"/>
    <property type="match status" value="1"/>
</dbReference>
<evidence type="ECO:0000313" key="2">
    <source>
        <dbReference type="Proteomes" id="UP000076420"/>
    </source>
</evidence>
<dbReference type="PANTHER" id="PTHR24096">
    <property type="entry name" value="LONG-CHAIN-FATTY-ACID--COA LIGASE"/>
    <property type="match status" value="1"/>
</dbReference>
<name>A0A2C9M3E2_BIOGL</name>
<evidence type="ECO:0008006" key="3">
    <source>
        <dbReference type="Google" id="ProtNLM"/>
    </source>
</evidence>
<protein>
    <recommendedName>
        <fullName evidence="3">AMP-dependent synthetase/ligase domain-containing protein</fullName>
    </recommendedName>
</protein>
<sequence length="144" mass="16637">MFVKVCRDNGELCETNETGTIYIKGQYLFPGYFNQLENPNPQNRNAFTADGWFNTEDYGHFNEHGKLFVFGRIKDIITYGSSVFYPGWLEKKLVEHSDIQEAVIVPIMKEEFPYTSTGKPDKQLLKRRAEELFGYSGKTTSTKQ</sequence>
<reference evidence="1" key="1">
    <citation type="submission" date="2020-05" db="UniProtKB">
        <authorList>
            <consortium name="EnsemblMetazoa"/>
        </authorList>
    </citation>
    <scope>IDENTIFICATION</scope>
    <source>
        <strain evidence="1">BB02</strain>
    </source>
</reference>
<dbReference type="Gene3D" id="3.40.50.12780">
    <property type="entry name" value="N-terminal domain of ligase-like"/>
    <property type="match status" value="1"/>
</dbReference>
<dbReference type="VEuPathDB" id="VectorBase:BGLB038078"/>
<dbReference type="Proteomes" id="UP000076420">
    <property type="component" value="Unassembled WGS sequence"/>
</dbReference>
<dbReference type="VEuPathDB" id="VectorBase:BGLAX_049348"/>